<dbReference type="PANTHER" id="PTHR48100">
    <property type="entry name" value="BROAD-SPECIFICITY PHOSPHATASE YOR283W-RELATED"/>
    <property type="match status" value="1"/>
</dbReference>
<organism evidence="1 2">
    <name type="scientific">Mycolicibacterium goodii</name>
    <name type="common">Mycobacterium goodii</name>
    <dbReference type="NCBI Taxonomy" id="134601"/>
    <lineage>
        <taxon>Bacteria</taxon>
        <taxon>Bacillati</taxon>
        <taxon>Actinomycetota</taxon>
        <taxon>Actinomycetes</taxon>
        <taxon>Mycobacteriales</taxon>
        <taxon>Mycobacteriaceae</taxon>
        <taxon>Mycolicibacterium</taxon>
    </lineage>
</organism>
<name>A0ABS6HYJ6_MYCGD</name>
<sequence>MTFHTARTAAIVGVIAVLLAGLLAVPESRAVTQRTITLTLVRHAQSEGNASGLIDSSTPGPPLTALGREQASAVAQRLVTDHARDPVDGIYASSMIRTQQTAQPLAELLGEPVSVLPGLREVEAGVYEGQPEALAGVTYFTAPTRWLQGDRAARIPGSIDGNEFDARFDEAVRQIYDGGGANPVAFSHAGAIMLWVGMNVDNPDLSLLSHHPLGNTGYVVIRGNPTEGWTLVDWDGIAR</sequence>
<dbReference type="InterPro" id="IPR029033">
    <property type="entry name" value="His_PPase_superfam"/>
</dbReference>
<dbReference type="Proteomes" id="UP000696413">
    <property type="component" value="Unassembled WGS sequence"/>
</dbReference>
<dbReference type="InterPro" id="IPR050275">
    <property type="entry name" value="PGM_Phosphatase"/>
</dbReference>
<accession>A0ABS6HYJ6</accession>
<comment type="caution">
    <text evidence="1">The sequence shown here is derived from an EMBL/GenBank/DDBJ whole genome shotgun (WGS) entry which is preliminary data.</text>
</comment>
<dbReference type="SMART" id="SM00855">
    <property type="entry name" value="PGAM"/>
    <property type="match status" value="1"/>
</dbReference>
<dbReference type="RefSeq" id="WP_100518943.1">
    <property type="nucleotide sequence ID" value="NZ_JAHBOL010000076.1"/>
</dbReference>
<dbReference type="PANTHER" id="PTHR48100:SF58">
    <property type="entry name" value="PE-PGRS FAMILY PROTEIN PE_PGRS11"/>
    <property type="match status" value="1"/>
</dbReference>
<dbReference type="InterPro" id="IPR013078">
    <property type="entry name" value="His_Pase_superF_clade-1"/>
</dbReference>
<protein>
    <submittedName>
        <fullName evidence="1">Histidine phosphatase family protein</fullName>
    </submittedName>
</protein>
<dbReference type="SUPFAM" id="SSF53254">
    <property type="entry name" value="Phosphoglycerate mutase-like"/>
    <property type="match status" value="1"/>
</dbReference>
<dbReference type="EMBL" id="JAHBOM010000049">
    <property type="protein sequence ID" value="MBU8827640.1"/>
    <property type="molecule type" value="Genomic_DNA"/>
</dbReference>
<proteinExistence type="predicted"/>
<dbReference type="Pfam" id="PF00300">
    <property type="entry name" value="His_Phos_1"/>
    <property type="match status" value="1"/>
</dbReference>
<reference evidence="1 2" key="1">
    <citation type="submission" date="2021-05" db="EMBL/GenBank/DDBJ databases">
        <title>Draft Genome Sequences of Clinical Respiratory Isolates of Mycobacterium goodii Recovered in Ireland.</title>
        <authorList>
            <person name="Flanagan P.R."/>
            <person name="Mok S."/>
            <person name="Roycroft E."/>
            <person name="Rogers T.R."/>
            <person name="Fitzgibbon M."/>
        </authorList>
    </citation>
    <scope>NUCLEOTIDE SEQUENCE [LARGE SCALE GENOMIC DNA]</scope>
    <source>
        <strain evidence="1 2">14IE55</strain>
    </source>
</reference>
<gene>
    <name evidence="1" type="ORF">KL859_32815</name>
</gene>
<dbReference type="CDD" id="cd07067">
    <property type="entry name" value="HP_PGM_like"/>
    <property type="match status" value="1"/>
</dbReference>
<evidence type="ECO:0000313" key="1">
    <source>
        <dbReference type="EMBL" id="MBU8827640.1"/>
    </source>
</evidence>
<keyword evidence="2" id="KW-1185">Reference proteome</keyword>
<evidence type="ECO:0000313" key="2">
    <source>
        <dbReference type="Proteomes" id="UP000696413"/>
    </source>
</evidence>
<dbReference type="Gene3D" id="3.40.50.1240">
    <property type="entry name" value="Phosphoglycerate mutase-like"/>
    <property type="match status" value="1"/>
</dbReference>